<evidence type="ECO:0000256" key="4">
    <source>
        <dbReference type="ARBA" id="ARBA00022516"/>
    </source>
</evidence>
<dbReference type="InterPro" id="IPR000829">
    <property type="entry name" value="DAGK"/>
</dbReference>
<keyword evidence="14" id="KW-1208">Phospholipid metabolism</keyword>
<comment type="similarity">
    <text evidence="2">Belongs to the bacterial diacylglycerol kinase family.</text>
</comment>
<evidence type="ECO:0000256" key="12">
    <source>
        <dbReference type="ARBA" id="ARBA00023136"/>
    </source>
</evidence>
<evidence type="ECO:0000256" key="17">
    <source>
        <dbReference type="PIRSR" id="PIRSR600829-3"/>
    </source>
</evidence>
<name>A0A2T6C976_9BACL</name>
<feature type="transmembrane region" description="Helical" evidence="19">
    <location>
        <begin position="95"/>
        <end position="116"/>
    </location>
</feature>
<sequence length="232" mass="25493">MKDMWATKLLASFRYALEGLKYTLVSQRNMRLHFLAALGVLLLSLYLPLSKLEVLILFVCILLVLVAELFNTAVEAVIDMVTKDFHPLAKVAKDVAAGAVLLSAGTAVVVGISIFYPYLDILSLQAFEQAPYPPNVSLATLIAFHFFLTLSLKGLFHRLGRPDWEPSMTTSLASLIAASLVIMTAHLLVTILVLLLLALLLGTRLRIKTRKRPVILGAVLGMVTAFVGFWLM</sequence>
<evidence type="ECO:0000256" key="19">
    <source>
        <dbReference type="SAM" id="Phobius"/>
    </source>
</evidence>
<dbReference type="GO" id="GO:0046872">
    <property type="term" value="F:metal ion binding"/>
    <property type="evidence" value="ECO:0007669"/>
    <property type="project" value="UniProtKB-KW"/>
</dbReference>
<evidence type="ECO:0000256" key="5">
    <source>
        <dbReference type="ARBA" id="ARBA00022679"/>
    </source>
</evidence>
<protein>
    <submittedName>
        <fullName evidence="20">Diacylglycerol kinase (ATP)</fullName>
    </submittedName>
</protein>
<keyword evidence="21" id="KW-1185">Reference proteome</keyword>
<keyword evidence="10 19" id="KW-1133">Transmembrane helix</keyword>
<organism evidence="20 21">
    <name type="scientific">Melghirimyces profundicolus</name>
    <dbReference type="NCBI Taxonomy" id="1242148"/>
    <lineage>
        <taxon>Bacteria</taxon>
        <taxon>Bacillati</taxon>
        <taxon>Bacillota</taxon>
        <taxon>Bacilli</taxon>
        <taxon>Bacillales</taxon>
        <taxon>Thermoactinomycetaceae</taxon>
        <taxon>Melghirimyces</taxon>
    </lineage>
</organism>
<comment type="caution">
    <text evidence="20">The sequence shown here is derived from an EMBL/GenBank/DDBJ whole genome shotgun (WGS) entry which is preliminary data.</text>
</comment>
<feature type="binding site" evidence="17">
    <location>
        <begin position="93"/>
        <end position="94"/>
    </location>
    <ligand>
        <name>ATP</name>
        <dbReference type="ChEBI" id="CHEBI:30616"/>
    </ligand>
</feature>
<keyword evidence="4" id="KW-0444">Lipid biosynthesis</keyword>
<dbReference type="PANTHER" id="PTHR34299">
    <property type="entry name" value="DIACYLGLYCEROL KINASE"/>
    <property type="match status" value="1"/>
</dbReference>
<dbReference type="Pfam" id="PF01219">
    <property type="entry name" value="DAGK_prokar"/>
    <property type="match status" value="1"/>
</dbReference>
<keyword evidence="18" id="KW-0479">Metal-binding</keyword>
<dbReference type="GO" id="GO:0005886">
    <property type="term" value="C:plasma membrane"/>
    <property type="evidence" value="ECO:0007669"/>
    <property type="project" value="UniProtKB-SubCell"/>
</dbReference>
<feature type="active site" description="Proton acceptor" evidence="15">
    <location>
        <position position="68"/>
    </location>
</feature>
<evidence type="ECO:0000256" key="1">
    <source>
        <dbReference type="ARBA" id="ARBA00004651"/>
    </source>
</evidence>
<dbReference type="InterPro" id="IPR033717">
    <property type="entry name" value="UDPK"/>
</dbReference>
<dbReference type="PANTHER" id="PTHR34299:SF1">
    <property type="entry name" value="DIACYLGLYCEROL KINASE"/>
    <property type="match status" value="1"/>
</dbReference>
<feature type="transmembrane region" description="Helical" evidence="19">
    <location>
        <begin position="213"/>
        <end position="231"/>
    </location>
</feature>
<evidence type="ECO:0000313" key="21">
    <source>
        <dbReference type="Proteomes" id="UP000244240"/>
    </source>
</evidence>
<dbReference type="Proteomes" id="UP000244240">
    <property type="component" value="Unassembled WGS sequence"/>
</dbReference>
<feature type="binding site" evidence="17">
    <location>
        <position position="15"/>
    </location>
    <ligand>
        <name>ATP</name>
        <dbReference type="ChEBI" id="CHEBI:30616"/>
    </ligand>
</feature>
<evidence type="ECO:0000256" key="9">
    <source>
        <dbReference type="ARBA" id="ARBA00022840"/>
    </source>
</evidence>
<evidence type="ECO:0000256" key="11">
    <source>
        <dbReference type="ARBA" id="ARBA00023098"/>
    </source>
</evidence>
<keyword evidence="9 17" id="KW-0067">ATP-binding</keyword>
<keyword evidence="11" id="KW-0443">Lipid metabolism</keyword>
<dbReference type="CDD" id="cd14265">
    <property type="entry name" value="UDPK_IM_like"/>
    <property type="match status" value="1"/>
</dbReference>
<evidence type="ECO:0000256" key="16">
    <source>
        <dbReference type="PIRSR" id="PIRSR600829-2"/>
    </source>
</evidence>
<feature type="transmembrane region" description="Helical" evidence="19">
    <location>
        <begin position="55"/>
        <end position="74"/>
    </location>
</feature>
<gene>
    <name evidence="20" type="ORF">C8P63_10187</name>
</gene>
<evidence type="ECO:0000256" key="6">
    <source>
        <dbReference type="ARBA" id="ARBA00022692"/>
    </source>
</evidence>
<keyword evidence="7 17" id="KW-0547">Nucleotide-binding</keyword>
<dbReference type="GO" id="GO:0005524">
    <property type="term" value="F:ATP binding"/>
    <property type="evidence" value="ECO:0007669"/>
    <property type="project" value="UniProtKB-KW"/>
</dbReference>
<evidence type="ECO:0000256" key="10">
    <source>
        <dbReference type="ARBA" id="ARBA00022989"/>
    </source>
</evidence>
<evidence type="ECO:0000256" key="13">
    <source>
        <dbReference type="ARBA" id="ARBA00023209"/>
    </source>
</evidence>
<feature type="transmembrane region" description="Helical" evidence="19">
    <location>
        <begin position="176"/>
        <end position="201"/>
    </location>
</feature>
<keyword evidence="5" id="KW-0808">Transferase</keyword>
<dbReference type="Gene3D" id="1.10.287.3610">
    <property type="match status" value="1"/>
</dbReference>
<reference evidence="20 21" key="1">
    <citation type="submission" date="2018-04" db="EMBL/GenBank/DDBJ databases">
        <title>Genomic Encyclopedia of Archaeal and Bacterial Type Strains, Phase II (KMG-II): from individual species to whole genera.</title>
        <authorList>
            <person name="Goeker M."/>
        </authorList>
    </citation>
    <scope>NUCLEOTIDE SEQUENCE [LARGE SCALE GENOMIC DNA]</scope>
    <source>
        <strain evidence="20 21">DSM 45787</strain>
    </source>
</reference>
<dbReference type="GO" id="GO:0016301">
    <property type="term" value="F:kinase activity"/>
    <property type="evidence" value="ECO:0007669"/>
    <property type="project" value="UniProtKB-KW"/>
</dbReference>
<accession>A0A2T6C976</accession>
<dbReference type="AlphaFoldDB" id="A0A2T6C976"/>
<dbReference type="EMBL" id="QBKR01000001">
    <property type="protein sequence ID" value="PTX64869.1"/>
    <property type="molecule type" value="Genomic_DNA"/>
</dbReference>
<dbReference type="GO" id="GO:0008654">
    <property type="term" value="P:phospholipid biosynthetic process"/>
    <property type="evidence" value="ECO:0007669"/>
    <property type="project" value="UniProtKB-KW"/>
</dbReference>
<keyword evidence="6 19" id="KW-0812">Transmembrane</keyword>
<evidence type="ECO:0000256" key="14">
    <source>
        <dbReference type="ARBA" id="ARBA00023264"/>
    </source>
</evidence>
<feature type="binding site" evidence="18">
    <location>
        <position position="75"/>
    </location>
    <ligand>
        <name>a divalent metal cation</name>
        <dbReference type="ChEBI" id="CHEBI:60240"/>
    </ligand>
</feature>
<dbReference type="InterPro" id="IPR036945">
    <property type="entry name" value="DAGK_sf"/>
</dbReference>
<evidence type="ECO:0000313" key="20">
    <source>
        <dbReference type="EMBL" id="PTX64869.1"/>
    </source>
</evidence>
<proteinExistence type="inferred from homology"/>
<evidence type="ECO:0000256" key="15">
    <source>
        <dbReference type="PIRSR" id="PIRSR600829-1"/>
    </source>
</evidence>
<feature type="binding site" evidence="17">
    <location>
        <position position="75"/>
    </location>
    <ligand>
        <name>ATP</name>
        <dbReference type="ChEBI" id="CHEBI:30616"/>
    </ligand>
</feature>
<evidence type="ECO:0000256" key="2">
    <source>
        <dbReference type="ARBA" id="ARBA00005967"/>
    </source>
</evidence>
<evidence type="ECO:0000256" key="3">
    <source>
        <dbReference type="ARBA" id="ARBA00022475"/>
    </source>
</evidence>
<keyword evidence="8 20" id="KW-0418">Kinase</keyword>
<feature type="transmembrane region" description="Helical" evidence="19">
    <location>
        <begin position="136"/>
        <end position="156"/>
    </location>
</feature>
<feature type="transmembrane region" description="Helical" evidence="19">
    <location>
        <begin position="32"/>
        <end position="49"/>
    </location>
</feature>
<keyword evidence="12 19" id="KW-0472">Membrane</keyword>
<comment type="cofactor">
    <cofactor evidence="18">
        <name>Mg(2+)</name>
        <dbReference type="ChEBI" id="CHEBI:18420"/>
    </cofactor>
    <text evidence="18">Mn(2+), Zn(2+), Cd(2+) and Co(2+) support activity to lesser extents.</text>
</comment>
<keyword evidence="13" id="KW-0594">Phospholipid biosynthesis</keyword>
<evidence type="ECO:0000256" key="18">
    <source>
        <dbReference type="PIRSR" id="PIRSR600829-4"/>
    </source>
</evidence>
<comment type="subcellular location">
    <subcellularLocation>
        <location evidence="1">Cell membrane</location>
        <topology evidence="1">Multi-pass membrane protein</topology>
    </subcellularLocation>
</comment>
<keyword evidence="3" id="KW-1003">Cell membrane</keyword>
<evidence type="ECO:0000256" key="7">
    <source>
        <dbReference type="ARBA" id="ARBA00022741"/>
    </source>
</evidence>
<evidence type="ECO:0000256" key="8">
    <source>
        <dbReference type="ARBA" id="ARBA00022777"/>
    </source>
</evidence>
<feature type="binding site" evidence="16">
    <location>
        <position position="68"/>
    </location>
    <ligand>
        <name>substrate</name>
    </ligand>
</feature>
<keyword evidence="18" id="KW-0460">Magnesium</keyword>